<proteinExistence type="predicted"/>
<gene>
    <name evidence="1" type="ORF">CYMTET_44195</name>
</gene>
<comment type="caution">
    <text evidence="1">The sequence shown here is derived from an EMBL/GenBank/DDBJ whole genome shotgun (WGS) entry which is preliminary data.</text>
</comment>
<organism evidence="1 2">
    <name type="scientific">Cymbomonas tetramitiformis</name>
    <dbReference type="NCBI Taxonomy" id="36881"/>
    <lineage>
        <taxon>Eukaryota</taxon>
        <taxon>Viridiplantae</taxon>
        <taxon>Chlorophyta</taxon>
        <taxon>Pyramimonadophyceae</taxon>
        <taxon>Pyramimonadales</taxon>
        <taxon>Pyramimonadaceae</taxon>
        <taxon>Cymbomonas</taxon>
    </lineage>
</organism>
<evidence type="ECO:0000313" key="1">
    <source>
        <dbReference type="EMBL" id="KAK3246266.1"/>
    </source>
</evidence>
<keyword evidence="2" id="KW-1185">Reference proteome</keyword>
<protein>
    <submittedName>
        <fullName evidence="1">Uncharacterized protein</fullName>
    </submittedName>
</protein>
<dbReference type="EMBL" id="LGRX02030004">
    <property type="protein sequence ID" value="KAK3246266.1"/>
    <property type="molecule type" value="Genomic_DNA"/>
</dbReference>
<sequence>MNEVADLMQLPWIVKRALGVVDTLEIFHDAEHFETVLNAGVLNICERYPLSGEEQQFKRRDLRSGLHRGSAVTLDSGAVELRAAWDKPLAGKCTESFTLSRSDGGRTLTILTSMQLEDEHTPCAYNTVYRLAS</sequence>
<dbReference type="Proteomes" id="UP001190700">
    <property type="component" value="Unassembled WGS sequence"/>
</dbReference>
<accession>A0AAE0C0S3</accession>
<dbReference type="AlphaFoldDB" id="A0AAE0C0S3"/>
<reference evidence="1 2" key="1">
    <citation type="journal article" date="2015" name="Genome Biol. Evol.">
        <title>Comparative Genomics of a Bacterivorous Green Alga Reveals Evolutionary Causalities and Consequences of Phago-Mixotrophic Mode of Nutrition.</title>
        <authorList>
            <person name="Burns J.A."/>
            <person name="Paasch A."/>
            <person name="Narechania A."/>
            <person name="Kim E."/>
        </authorList>
    </citation>
    <scope>NUCLEOTIDE SEQUENCE [LARGE SCALE GENOMIC DNA]</scope>
    <source>
        <strain evidence="1 2">PLY_AMNH</strain>
    </source>
</reference>
<evidence type="ECO:0000313" key="2">
    <source>
        <dbReference type="Proteomes" id="UP001190700"/>
    </source>
</evidence>
<name>A0AAE0C0S3_9CHLO</name>